<evidence type="ECO:0000313" key="4">
    <source>
        <dbReference type="EMBL" id="GEA30703.1"/>
    </source>
</evidence>
<dbReference type="Gene3D" id="3.40.109.10">
    <property type="entry name" value="NADH Oxidase"/>
    <property type="match status" value="1"/>
</dbReference>
<keyword evidence="5" id="KW-1185">Reference proteome</keyword>
<reference evidence="4 5" key="1">
    <citation type="submission" date="2019-06" db="EMBL/GenBank/DDBJ databases">
        <title>Draft genome sequence of Clostridium diolis DSM 15410.</title>
        <authorList>
            <person name="Kobayashi H."/>
            <person name="Tanizawa Y."/>
            <person name="Tohno M."/>
        </authorList>
    </citation>
    <scope>NUCLEOTIDE SEQUENCE [LARGE SCALE GENOMIC DNA]</scope>
    <source>
        <strain evidence="4 5">DSM 15410</strain>
    </source>
</reference>
<accession>A0AAV3VWU3</accession>
<evidence type="ECO:0000256" key="1">
    <source>
        <dbReference type="ARBA" id="ARBA00007118"/>
    </source>
</evidence>
<dbReference type="Pfam" id="PF00881">
    <property type="entry name" value="Nitroreductase"/>
    <property type="match status" value="1"/>
</dbReference>
<comment type="caution">
    <text evidence="4">The sequence shown here is derived from an EMBL/GenBank/DDBJ whole genome shotgun (WGS) entry which is preliminary data.</text>
</comment>
<protein>
    <submittedName>
        <fullName evidence="4">Nitroreductase</fullName>
    </submittedName>
</protein>
<dbReference type="SUPFAM" id="SSF55469">
    <property type="entry name" value="FMN-dependent nitroreductase-like"/>
    <property type="match status" value="1"/>
</dbReference>
<dbReference type="PANTHER" id="PTHR43673">
    <property type="entry name" value="NAD(P)H NITROREDUCTASE YDGI-RELATED"/>
    <property type="match status" value="1"/>
</dbReference>
<feature type="domain" description="Nitroreductase" evidence="3">
    <location>
        <begin position="22"/>
        <end position="198"/>
    </location>
</feature>
<comment type="similarity">
    <text evidence="1">Belongs to the nitroreductase family.</text>
</comment>
<dbReference type="GO" id="GO:0016491">
    <property type="term" value="F:oxidoreductase activity"/>
    <property type="evidence" value="ECO:0007669"/>
    <property type="project" value="UniProtKB-KW"/>
</dbReference>
<dbReference type="AlphaFoldDB" id="A0AAV3VWU3"/>
<evidence type="ECO:0000313" key="5">
    <source>
        <dbReference type="Proteomes" id="UP000325212"/>
    </source>
</evidence>
<dbReference type="Proteomes" id="UP000325212">
    <property type="component" value="Unassembled WGS sequence"/>
</dbReference>
<organism evidence="4 5">
    <name type="scientific">Clostridium diolis</name>
    <dbReference type="NCBI Taxonomy" id="223919"/>
    <lineage>
        <taxon>Bacteria</taxon>
        <taxon>Bacillati</taxon>
        <taxon>Bacillota</taxon>
        <taxon>Clostridia</taxon>
        <taxon>Eubacteriales</taxon>
        <taxon>Clostridiaceae</taxon>
        <taxon>Clostridium</taxon>
    </lineage>
</organism>
<gene>
    <name evidence="4" type="ORF">CDIOL_16260</name>
</gene>
<proteinExistence type="inferred from homology"/>
<evidence type="ECO:0000256" key="2">
    <source>
        <dbReference type="ARBA" id="ARBA00023002"/>
    </source>
</evidence>
<name>A0AAV3VWU3_9CLOT</name>
<keyword evidence="2" id="KW-0560">Oxidoreductase</keyword>
<dbReference type="EMBL" id="BJLA01000004">
    <property type="protein sequence ID" value="GEA30703.1"/>
    <property type="molecule type" value="Genomic_DNA"/>
</dbReference>
<sequence length="220" mass="25712">MNFLNKIRIKRGLIMNDFLKIVRERRSANKFIENIKMPREDFNDIFRELSLAPSAFNLQHARYYVVEDKELMEKVYDASFKQYKIKTASATIIVTGDKNAYLSADKIYEGSMMLGMIDKTDYEIMLNTINSLYEGWGEEFKHDEAIRNASLSAMLFMLLAKNKGWDTCPMIYFEKEKIAKLLNIPENEVPVLMITMGKMDKSSNKIRGYRKPAAEFVKFY</sequence>
<dbReference type="InterPro" id="IPR029479">
    <property type="entry name" value="Nitroreductase"/>
</dbReference>
<dbReference type="InterPro" id="IPR000415">
    <property type="entry name" value="Nitroreductase-like"/>
</dbReference>
<dbReference type="PANTHER" id="PTHR43673:SF12">
    <property type="entry name" value="PROTEIN DRGA"/>
    <property type="match status" value="1"/>
</dbReference>
<dbReference type="CDD" id="cd02137">
    <property type="entry name" value="MhqN-like"/>
    <property type="match status" value="1"/>
</dbReference>
<evidence type="ECO:0000259" key="3">
    <source>
        <dbReference type="Pfam" id="PF00881"/>
    </source>
</evidence>